<organism evidence="3 4">
    <name type="scientific">Geothermobacter hydrogeniphilus</name>
    <dbReference type="NCBI Taxonomy" id="1969733"/>
    <lineage>
        <taxon>Bacteria</taxon>
        <taxon>Pseudomonadati</taxon>
        <taxon>Thermodesulfobacteriota</taxon>
        <taxon>Desulfuromonadia</taxon>
        <taxon>Desulfuromonadales</taxon>
        <taxon>Geothermobacteraceae</taxon>
        <taxon>Geothermobacter</taxon>
    </lineage>
</organism>
<comment type="caution">
    <text evidence="3">The sequence shown here is derived from an EMBL/GenBank/DDBJ whole genome shotgun (WGS) entry which is preliminary data.</text>
</comment>
<dbReference type="NCBIfam" id="TIGR01493">
    <property type="entry name" value="HAD-SF-IA-v2"/>
    <property type="match status" value="1"/>
</dbReference>
<name>A0A2K2H663_9BACT</name>
<evidence type="ECO:0000313" key="4">
    <source>
        <dbReference type="Proteomes" id="UP000236340"/>
    </source>
</evidence>
<dbReference type="EMBL" id="PPFX01000049">
    <property type="protein sequence ID" value="PNU18812.1"/>
    <property type="molecule type" value="Genomic_DNA"/>
</dbReference>
<dbReference type="InterPro" id="IPR006439">
    <property type="entry name" value="HAD-SF_hydro_IA"/>
</dbReference>
<keyword evidence="2" id="KW-0378">Hydrolase</keyword>
<evidence type="ECO:0000313" key="3">
    <source>
        <dbReference type="EMBL" id="PNU18812.1"/>
    </source>
</evidence>
<dbReference type="InterPro" id="IPR023214">
    <property type="entry name" value="HAD_sf"/>
</dbReference>
<gene>
    <name evidence="3" type="ORF">C2E25_15665</name>
</gene>
<evidence type="ECO:0000256" key="1">
    <source>
        <dbReference type="ARBA" id="ARBA00008106"/>
    </source>
</evidence>
<dbReference type="PRINTS" id="PR00413">
    <property type="entry name" value="HADHALOGNASE"/>
</dbReference>
<reference evidence="3 4" key="1">
    <citation type="journal article" date="2018" name="Genome Announc.">
        <title>Genome Sequence of Geothermobacter sp. HR-1 Iron Reducer from the Loihi Seamount.</title>
        <authorList>
            <person name="Smith H."/>
            <person name="Abuyen K."/>
            <person name="Tremblay J."/>
            <person name="Savalia P."/>
            <person name="Perez-Rodriguez I."/>
            <person name="Emerson D."/>
            <person name="Tully B."/>
            <person name="Amend J."/>
        </authorList>
    </citation>
    <scope>NUCLEOTIDE SEQUENCE [LARGE SCALE GENOMIC DNA]</scope>
    <source>
        <strain evidence="3 4">HR-1</strain>
    </source>
</reference>
<dbReference type="PANTHER" id="PTHR43316:SF3">
    <property type="entry name" value="HALOACID DEHALOGENASE, TYPE II (AFU_ORTHOLOGUE AFUA_2G07750)-RELATED"/>
    <property type="match status" value="1"/>
</dbReference>
<dbReference type="AlphaFoldDB" id="A0A2K2H663"/>
<dbReference type="PANTHER" id="PTHR43316">
    <property type="entry name" value="HYDROLASE, HALOACID DELAHOGENASE-RELATED"/>
    <property type="match status" value="1"/>
</dbReference>
<protein>
    <submittedName>
        <fullName evidence="3">Haloacid dehalogenase type II</fullName>
    </submittedName>
</protein>
<dbReference type="InterPro" id="IPR023198">
    <property type="entry name" value="PGP-like_dom2"/>
</dbReference>
<dbReference type="SFLD" id="SFLDS00003">
    <property type="entry name" value="Haloacid_Dehalogenase"/>
    <property type="match status" value="1"/>
</dbReference>
<dbReference type="Pfam" id="PF00702">
    <property type="entry name" value="Hydrolase"/>
    <property type="match status" value="1"/>
</dbReference>
<dbReference type="Proteomes" id="UP000236340">
    <property type="component" value="Unassembled WGS sequence"/>
</dbReference>
<accession>A0A2K2H663</accession>
<dbReference type="SUPFAM" id="SSF56784">
    <property type="entry name" value="HAD-like"/>
    <property type="match status" value="1"/>
</dbReference>
<proteinExistence type="inferred from homology"/>
<dbReference type="InterPro" id="IPR036412">
    <property type="entry name" value="HAD-like_sf"/>
</dbReference>
<dbReference type="Gene3D" id="3.40.50.1000">
    <property type="entry name" value="HAD superfamily/HAD-like"/>
    <property type="match status" value="1"/>
</dbReference>
<comment type="similarity">
    <text evidence="1">Belongs to the HAD-like hydrolase superfamily. S-2-haloalkanoic acid dehalogenase family.</text>
</comment>
<dbReference type="InterPro" id="IPR051540">
    <property type="entry name" value="S-2-haloacid_dehalogenase"/>
</dbReference>
<dbReference type="GO" id="GO:0019120">
    <property type="term" value="F:hydrolase activity, acting on acid halide bonds, in C-halide compounds"/>
    <property type="evidence" value="ECO:0007669"/>
    <property type="project" value="InterPro"/>
</dbReference>
<dbReference type="CDD" id="cd02588">
    <property type="entry name" value="HAD_L2-DEX"/>
    <property type="match status" value="1"/>
</dbReference>
<dbReference type="OrthoDB" id="264363at2"/>
<sequence>MTATLAFDVYGTLIDTAGVITVLERLVGDQAAPLSQLWREKQLEYSFRRGLMQNYRDFPTCTAQALDYACARLGVVLDGGDRELLLAGYRVLPTFPEVKPALTDLKAAGFRLFAFSNGRADDLQSLLAHADIGDCFEDVVSCDEIGSFKPNPAVYAHFLRRAGAHGGTSWLISSNPFDVIGAISAGMNGAWVRRTPQAVFDPWEIQPTATVTRLTELGTAIKKGAAA</sequence>
<dbReference type="SFLD" id="SFLDG01129">
    <property type="entry name" value="C1.5:_HAD__Beta-PGM__Phosphata"/>
    <property type="match status" value="1"/>
</dbReference>
<dbReference type="RefSeq" id="WP_103116663.1">
    <property type="nucleotide sequence ID" value="NZ_PPFX01000049.1"/>
</dbReference>
<dbReference type="NCBIfam" id="TIGR01428">
    <property type="entry name" value="HAD_type_II"/>
    <property type="match status" value="1"/>
</dbReference>
<dbReference type="Gene3D" id="1.10.150.240">
    <property type="entry name" value="Putative phosphatase, domain 2"/>
    <property type="match status" value="1"/>
</dbReference>
<dbReference type="InterPro" id="IPR006328">
    <property type="entry name" value="2-HAD"/>
</dbReference>
<evidence type="ECO:0000256" key="2">
    <source>
        <dbReference type="ARBA" id="ARBA00022801"/>
    </source>
</evidence>